<name>V4SY07_CITCL</name>
<dbReference type="InParanoid" id="V4SY07"/>
<evidence type="ECO:0000313" key="1">
    <source>
        <dbReference type="EMBL" id="ESR43950.1"/>
    </source>
</evidence>
<keyword evidence="2" id="KW-1185">Reference proteome</keyword>
<accession>V4SY07</accession>
<dbReference type="EMBL" id="KI536861">
    <property type="protein sequence ID" value="ESR43950.1"/>
    <property type="molecule type" value="Genomic_DNA"/>
</dbReference>
<proteinExistence type="predicted"/>
<evidence type="ECO:0000313" key="2">
    <source>
        <dbReference type="Proteomes" id="UP000030687"/>
    </source>
</evidence>
<dbReference type="Proteomes" id="UP000030687">
    <property type="component" value="Unassembled WGS sequence"/>
</dbReference>
<reference evidence="1 2" key="1">
    <citation type="submission" date="2013-10" db="EMBL/GenBank/DDBJ databases">
        <authorList>
            <consortium name="International Citrus Genome Consortium"/>
            <person name="Jenkins J."/>
            <person name="Schmutz J."/>
            <person name="Prochnik S."/>
            <person name="Rokhsar D."/>
            <person name="Gmitter F."/>
            <person name="Ollitrault P."/>
            <person name="Machado M."/>
            <person name="Talon M."/>
            <person name="Wincker P."/>
            <person name="Jaillon O."/>
            <person name="Morgante M."/>
        </authorList>
    </citation>
    <scope>NUCLEOTIDE SEQUENCE</scope>
    <source>
        <strain evidence="2">cv. Clemenules</strain>
    </source>
</reference>
<sequence length="77" mass="8223">MASWISILSFSELSIKDPVKVASNAWNATAFSCLMEVLKGLCHIISDIGLFPQSLSPNVINNINIPATSQTLTGDTS</sequence>
<gene>
    <name evidence="1" type="ORF">CICLE_v10013248mg</name>
</gene>
<dbReference type="Gramene" id="ESR43950">
    <property type="protein sequence ID" value="ESR43950"/>
    <property type="gene ID" value="CICLE_v10013248mg"/>
</dbReference>
<dbReference type="KEGG" id="cic:CICLE_v10013248mg"/>
<protein>
    <submittedName>
        <fullName evidence="1">Uncharacterized protein</fullName>
    </submittedName>
</protein>
<dbReference type="AlphaFoldDB" id="V4SY07"/>
<organism evidence="1 2">
    <name type="scientific">Citrus clementina</name>
    <name type="common">Clementine</name>
    <name type="synonym">Citrus deliciosa x Citrus sinensis</name>
    <dbReference type="NCBI Taxonomy" id="85681"/>
    <lineage>
        <taxon>Eukaryota</taxon>
        <taxon>Viridiplantae</taxon>
        <taxon>Streptophyta</taxon>
        <taxon>Embryophyta</taxon>
        <taxon>Tracheophyta</taxon>
        <taxon>Spermatophyta</taxon>
        <taxon>Magnoliopsida</taxon>
        <taxon>eudicotyledons</taxon>
        <taxon>Gunneridae</taxon>
        <taxon>Pentapetalae</taxon>
        <taxon>rosids</taxon>
        <taxon>malvids</taxon>
        <taxon>Sapindales</taxon>
        <taxon>Rutaceae</taxon>
        <taxon>Aurantioideae</taxon>
        <taxon>Citrus</taxon>
    </lineage>
</organism>